<dbReference type="RefSeq" id="WP_235666224.1">
    <property type="nucleotide sequence ID" value="NZ_AP022604.1"/>
</dbReference>
<dbReference type="EMBL" id="LR134355">
    <property type="protein sequence ID" value="VEG49734.1"/>
    <property type="molecule type" value="Genomic_DNA"/>
</dbReference>
<keyword evidence="1" id="KW-0472">Membrane</keyword>
<accession>A0A3S4SBZ6</accession>
<dbReference type="Proteomes" id="UP000282551">
    <property type="component" value="Chromosome"/>
</dbReference>
<proteinExistence type="predicted"/>
<organism evidence="2 3">
    <name type="scientific">Mycolicibacterium chitae</name>
    <name type="common">Mycobacterium chitae</name>
    <dbReference type="NCBI Taxonomy" id="1792"/>
    <lineage>
        <taxon>Bacteria</taxon>
        <taxon>Bacillati</taxon>
        <taxon>Actinomycetota</taxon>
        <taxon>Actinomycetes</taxon>
        <taxon>Mycobacteriales</taxon>
        <taxon>Mycobacteriaceae</taxon>
        <taxon>Mycolicibacterium</taxon>
    </lineage>
</organism>
<dbReference type="AlphaFoldDB" id="A0A3S4SBZ6"/>
<keyword evidence="1 2" id="KW-0812">Transmembrane</keyword>
<gene>
    <name evidence="2" type="ORF">NCTC10485_04046</name>
</gene>
<sequence>MAELDDPTEEILFAENGASWAWLLAGPVAAGAMLAIQLSSGAGVQWVVPIAFLVLVTGFVALQVKAARIHTSVELTRTHLRQGTQTLNLDEIVKVYPAPLDGGRRHYDGRILNRSNALSNRAMKQAGLDPADFEEQAPPPAPDTDRATVEKWQSARALGELTGVPRGRTGIGLRLTGKRTVQAWARKHAALREALTPLIEERTDAGGRP</sequence>
<feature type="transmembrane region" description="Helical" evidence="1">
    <location>
        <begin position="20"/>
        <end position="38"/>
    </location>
</feature>
<evidence type="ECO:0000313" key="3">
    <source>
        <dbReference type="Proteomes" id="UP000282551"/>
    </source>
</evidence>
<evidence type="ECO:0000256" key="1">
    <source>
        <dbReference type="SAM" id="Phobius"/>
    </source>
</evidence>
<keyword evidence="1" id="KW-1133">Transmembrane helix</keyword>
<keyword evidence="3" id="KW-1185">Reference proteome</keyword>
<feature type="transmembrane region" description="Helical" evidence="1">
    <location>
        <begin position="44"/>
        <end position="62"/>
    </location>
</feature>
<name>A0A3S4SBZ6_MYCCI</name>
<reference evidence="2 3" key="1">
    <citation type="submission" date="2018-12" db="EMBL/GenBank/DDBJ databases">
        <authorList>
            <consortium name="Pathogen Informatics"/>
        </authorList>
    </citation>
    <scope>NUCLEOTIDE SEQUENCE [LARGE SCALE GENOMIC DNA]</scope>
    <source>
        <strain evidence="2 3">NCTC10485</strain>
    </source>
</reference>
<evidence type="ECO:0000313" key="2">
    <source>
        <dbReference type="EMBL" id="VEG49734.1"/>
    </source>
</evidence>
<protein>
    <submittedName>
        <fullName evidence="2">Transmembrane protein</fullName>
    </submittedName>
</protein>